<dbReference type="AlphaFoldDB" id="A0A834WN18"/>
<gene>
    <name evidence="1" type="ORF">G2W53_016485</name>
</gene>
<proteinExistence type="predicted"/>
<dbReference type="Proteomes" id="UP000634136">
    <property type="component" value="Unassembled WGS sequence"/>
</dbReference>
<sequence>MATETTGGLWEACEVKKIGGSFRFCQEGEGEGPLLCYFHSAFVVRYNKMQSSFIDLDKQSPPVSFCWENHPS</sequence>
<accession>A0A834WN18</accession>
<reference evidence="1" key="1">
    <citation type="submission" date="2020-09" db="EMBL/GenBank/DDBJ databases">
        <title>Genome-Enabled Discovery of Anthraquinone Biosynthesis in Senna tora.</title>
        <authorList>
            <person name="Kang S.-H."/>
            <person name="Pandey R.P."/>
            <person name="Lee C.-M."/>
            <person name="Sim J.-S."/>
            <person name="Jeong J.-T."/>
            <person name="Choi B.-S."/>
            <person name="Jung M."/>
            <person name="Ginzburg D."/>
            <person name="Zhao K."/>
            <person name="Won S.Y."/>
            <person name="Oh T.-J."/>
            <person name="Yu Y."/>
            <person name="Kim N.-H."/>
            <person name="Lee O.R."/>
            <person name="Lee T.-H."/>
            <person name="Bashyal P."/>
            <person name="Kim T.-S."/>
            <person name="Lee W.-H."/>
            <person name="Kawkins C."/>
            <person name="Kim C.-K."/>
            <person name="Kim J.S."/>
            <person name="Ahn B.O."/>
            <person name="Rhee S.Y."/>
            <person name="Sohng J.K."/>
        </authorList>
    </citation>
    <scope>NUCLEOTIDE SEQUENCE</scope>
    <source>
        <tissue evidence="1">Leaf</tissue>
    </source>
</reference>
<comment type="caution">
    <text evidence="1">The sequence shown here is derived from an EMBL/GenBank/DDBJ whole genome shotgun (WGS) entry which is preliminary data.</text>
</comment>
<evidence type="ECO:0000313" key="1">
    <source>
        <dbReference type="EMBL" id="KAF7825321.1"/>
    </source>
</evidence>
<dbReference type="EMBL" id="JAAIUW010000006">
    <property type="protein sequence ID" value="KAF7825321.1"/>
    <property type="molecule type" value="Genomic_DNA"/>
</dbReference>
<protein>
    <submittedName>
        <fullName evidence="1">Uncharacterized protein</fullName>
    </submittedName>
</protein>
<name>A0A834WN18_9FABA</name>
<keyword evidence="2" id="KW-1185">Reference proteome</keyword>
<organism evidence="1 2">
    <name type="scientific">Senna tora</name>
    <dbReference type="NCBI Taxonomy" id="362788"/>
    <lineage>
        <taxon>Eukaryota</taxon>
        <taxon>Viridiplantae</taxon>
        <taxon>Streptophyta</taxon>
        <taxon>Embryophyta</taxon>
        <taxon>Tracheophyta</taxon>
        <taxon>Spermatophyta</taxon>
        <taxon>Magnoliopsida</taxon>
        <taxon>eudicotyledons</taxon>
        <taxon>Gunneridae</taxon>
        <taxon>Pentapetalae</taxon>
        <taxon>rosids</taxon>
        <taxon>fabids</taxon>
        <taxon>Fabales</taxon>
        <taxon>Fabaceae</taxon>
        <taxon>Caesalpinioideae</taxon>
        <taxon>Cassia clade</taxon>
        <taxon>Senna</taxon>
    </lineage>
</organism>
<evidence type="ECO:0000313" key="2">
    <source>
        <dbReference type="Proteomes" id="UP000634136"/>
    </source>
</evidence>